<keyword evidence="10" id="KW-1185">Reference proteome</keyword>
<organism evidence="9 10">
    <name type="scientific">Micromonospora gifhornensis</name>
    <dbReference type="NCBI Taxonomy" id="84594"/>
    <lineage>
        <taxon>Bacteria</taxon>
        <taxon>Bacillati</taxon>
        <taxon>Actinomycetota</taxon>
        <taxon>Actinomycetes</taxon>
        <taxon>Micromonosporales</taxon>
        <taxon>Micromonosporaceae</taxon>
        <taxon>Micromonospora</taxon>
    </lineage>
</organism>
<feature type="transmembrane region" description="Helical" evidence="8">
    <location>
        <begin position="138"/>
        <end position="165"/>
    </location>
</feature>
<evidence type="ECO:0000313" key="9">
    <source>
        <dbReference type="EMBL" id="GIJ16538.1"/>
    </source>
</evidence>
<feature type="transmembrane region" description="Helical" evidence="8">
    <location>
        <begin position="85"/>
        <end position="104"/>
    </location>
</feature>
<dbReference type="InterPro" id="IPR011606">
    <property type="entry name" value="Brnchd-chn_aa_trnsp_permease"/>
</dbReference>
<dbReference type="Proteomes" id="UP000647860">
    <property type="component" value="Unassembled WGS sequence"/>
</dbReference>
<keyword evidence="7 8" id="KW-0472">Membrane</keyword>
<comment type="similarity">
    <text evidence="2">Belongs to the AzlC family.</text>
</comment>
<dbReference type="PANTHER" id="PTHR34979:SF1">
    <property type="entry name" value="INNER MEMBRANE PROTEIN YGAZ"/>
    <property type="match status" value="1"/>
</dbReference>
<evidence type="ECO:0000256" key="1">
    <source>
        <dbReference type="ARBA" id="ARBA00004651"/>
    </source>
</evidence>
<evidence type="ECO:0000313" key="10">
    <source>
        <dbReference type="Proteomes" id="UP000647860"/>
    </source>
</evidence>
<reference evidence="9 10" key="1">
    <citation type="submission" date="2021-01" db="EMBL/GenBank/DDBJ databases">
        <title>Whole genome shotgun sequence of Verrucosispora gifhornensis NBRC 16317.</title>
        <authorList>
            <person name="Komaki H."/>
            <person name="Tamura T."/>
        </authorList>
    </citation>
    <scope>NUCLEOTIDE SEQUENCE [LARGE SCALE GENOMIC DNA]</scope>
    <source>
        <strain evidence="9 10">NBRC 16317</strain>
    </source>
</reference>
<evidence type="ECO:0000256" key="5">
    <source>
        <dbReference type="ARBA" id="ARBA00022692"/>
    </source>
</evidence>
<proteinExistence type="inferred from homology"/>
<gene>
    <name evidence="9" type="ORF">Vgi01_32220</name>
</gene>
<name>A0ABQ4IF63_9ACTN</name>
<feature type="transmembrane region" description="Helical" evidence="8">
    <location>
        <begin position="195"/>
        <end position="228"/>
    </location>
</feature>
<evidence type="ECO:0000256" key="6">
    <source>
        <dbReference type="ARBA" id="ARBA00022989"/>
    </source>
</evidence>
<keyword evidence="4" id="KW-1003">Cell membrane</keyword>
<dbReference type="Pfam" id="PF03591">
    <property type="entry name" value="AzlC"/>
    <property type="match status" value="1"/>
</dbReference>
<evidence type="ECO:0000256" key="3">
    <source>
        <dbReference type="ARBA" id="ARBA00022448"/>
    </source>
</evidence>
<keyword evidence="6 8" id="KW-1133">Transmembrane helix</keyword>
<evidence type="ECO:0000256" key="2">
    <source>
        <dbReference type="ARBA" id="ARBA00010735"/>
    </source>
</evidence>
<accession>A0ABQ4IF63</accession>
<feature type="transmembrane region" description="Helical" evidence="8">
    <location>
        <begin position="43"/>
        <end position="65"/>
    </location>
</feature>
<evidence type="ECO:0000256" key="4">
    <source>
        <dbReference type="ARBA" id="ARBA00022475"/>
    </source>
</evidence>
<keyword evidence="3" id="KW-0813">Transport</keyword>
<comment type="subcellular location">
    <subcellularLocation>
        <location evidence="1">Cell membrane</location>
        <topology evidence="1">Multi-pass membrane protein</topology>
    </subcellularLocation>
</comment>
<evidence type="ECO:0000256" key="8">
    <source>
        <dbReference type="SAM" id="Phobius"/>
    </source>
</evidence>
<evidence type="ECO:0000256" key="7">
    <source>
        <dbReference type="ARBA" id="ARBA00023136"/>
    </source>
</evidence>
<dbReference type="EMBL" id="BOPA01000021">
    <property type="protein sequence ID" value="GIJ16538.1"/>
    <property type="molecule type" value="Genomic_DNA"/>
</dbReference>
<keyword evidence="5 8" id="KW-0812">Transmembrane</keyword>
<protein>
    <submittedName>
        <fullName evidence="9">Branched-chain amino acid transporter AzlC</fullName>
    </submittedName>
</protein>
<dbReference type="PANTHER" id="PTHR34979">
    <property type="entry name" value="INNER MEMBRANE PROTEIN YGAZ"/>
    <property type="match status" value="1"/>
</dbReference>
<sequence length="250" mass="26054">MLPWLVAVAPFGLIIGVTAGQASLPSAVGWFTGPAIYGGSAQIAAIQLLDSGAAAATVIATVLVINLRLVLYSAALARYWRGTPLWWRLLAAYLLIDPSFVVGIRRYEHHRWVLAAARQGGQRLTPDGGLGDLRSSHAFYSGAAVLLWVGWLTALGVGAVVGASVPEGLRLELLMPLYLVGQVVPSLRQRATRRAVVVSSVVAGACIAAPLNLGIVVGITAGLAAGYLTSLKDRPGPTATPAPSTQEHPL</sequence>
<comment type="caution">
    <text evidence="9">The sequence shown here is derived from an EMBL/GenBank/DDBJ whole genome shotgun (WGS) entry which is preliminary data.</text>
</comment>